<protein>
    <submittedName>
        <fullName evidence="2">Uncharacterized protein</fullName>
    </submittedName>
</protein>
<feature type="compositionally biased region" description="Polar residues" evidence="1">
    <location>
        <begin position="151"/>
        <end position="165"/>
    </location>
</feature>
<comment type="caution">
    <text evidence="2">The sequence shown here is derived from an EMBL/GenBank/DDBJ whole genome shotgun (WGS) entry which is preliminary data.</text>
</comment>
<evidence type="ECO:0000313" key="3">
    <source>
        <dbReference type="Proteomes" id="UP000789595"/>
    </source>
</evidence>
<dbReference type="EMBL" id="CAKKNE010000005">
    <property type="protein sequence ID" value="CAH0376533.1"/>
    <property type="molecule type" value="Genomic_DNA"/>
</dbReference>
<feature type="compositionally biased region" description="Pro residues" evidence="1">
    <location>
        <begin position="27"/>
        <end position="44"/>
    </location>
</feature>
<dbReference type="Proteomes" id="UP000789595">
    <property type="component" value="Unassembled WGS sequence"/>
</dbReference>
<name>A0A8J2SUF3_9STRA</name>
<keyword evidence="3" id="KW-1185">Reference proteome</keyword>
<evidence type="ECO:0000313" key="2">
    <source>
        <dbReference type="EMBL" id="CAH0376533.1"/>
    </source>
</evidence>
<feature type="region of interest" description="Disordered" evidence="1">
    <location>
        <begin position="140"/>
        <end position="173"/>
    </location>
</feature>
<feature type="region of interest" description="Disordered" evidence="1">
    <location>
        <begin position="263"/>
        <end position="292"/>
    </location>
</feature>
<evidence type="ECO:0000256" key="1">
    <source>
        <dbReference type="SAM" id="MobiDB-lite"/>
    </source>
</evidence>
<accession>A0A8J2SUF3</accession>
<dbReference type="AlphaFoldDB" id="A0A8J2SUF3"/>
<gene>
    <name evidence="2" type="ORF">PECAL_5P11290</name>
</gene>
<feature type="region of interest" description="Disordered" evidence="1">
    <location>
        <begin position="208"/>
        <end position="244"/>
    </location>
</feature>
<organism evidence="2 3">
    <name type="scientific">Pelagomonas calceolata</name>
    <dbReference type="NCBI Taxonomy" id="35677"/>
    <lineage>
        <taxon>Eukaryota</taxon>
        <taxon>Sar</taxon>
        <taxon>Stramenopiles</taxon>
        <taxon>Ochrophyta</taxon>
        <taxon>Pelagophyceae</taxon>
        <taxon>Pelagomonadales</taxon>
        <taxon>Pelagomonadaceae</taxon>
        <taxon>Pelagomonas</taxon>
    </lineage>
</organism>
<sequence>MAAQAATPARADVIDEVFQERGITEPTPTPPAPAESKPPVPPIADPAEGEEQFFDAKSPAQQPTTPRKYRFALDELPPSPSMRKKGITSPTPAAQSPVVKAFEANLEEMQKWRKRALDAESKLWGSAKEQSLAFQAATKWKGFKKGAGTPPTRSKSPVRSRSPQRYSRDNASEARRLAKKLLGELEGLGEDHASIRASLRWQLKELAGVKSTSPPPASRSAGIFEDFKASPRARRTPSVRTPSDYVISGKRRSHYEKAIAAARTVGTRRKERASFGSPPHKRASAKAPPVST</sequence>
<feature type="region of interest" description="Disordered" evidence="1">
    <location>
        <begin position="1"/>
        <end position="96"/>
    </location>
</feature>
<proteinExistence type="predicted"/>
<reference evidence="2" key="1">
    <citation type="submission" date="2021-11" db="EMBL/GenBank/DDBJ databases">
        <authorList>
            <consortium name="Genoscope - CEA"/>
            <person name="William W."/>
        </authorList>
    </citation>
    <scope>NUCLEOTIDE SEQUENCE</scope>
</reference>